<organism evidence="1 2">
    <name type="scientific">Streptomyces lateritius</name>
    <dbReference type="NCBI Taxonomy" id="67313"/>
    <lineage>
        <taxon>Bacteria</taxon>
        <taxon>Bacillati</taxon>
        <taxon>Actinomycetota</taxon>
        <taxon>Actinomycetes</taxon>
        <taxon>Kitasatosporales</taxon>
        <taxon>Streptomycetaceae</taxon>
        <taxon>Streptomyces</taxon>
    </lineage>
</organism>
<accession>A0ABW6Y558</accession>
<dbReference type="EMBL" id="JBIBSM010000001">
    <property type="protein sequence ID" value="MFF8274949.1"/>
    <property type="molecule type" value="Genomic_DNA"/>
</dbReference>
<gene>
    <name evidence="1" type="ORF">ACF05T_02345</name>
</gene>
<reference evidence="1 2" key="1">
    <citation type="submission" date="2024-10" db="EMBL/GenBank/DDBJ databases">
        <title>The Natural Products Discovery Center: Release of the First 8490 Sequenced Strains for Exploring Actinobacteria Biosynthetic Diversity.</title>
        <authorList>
            <person name="Kalkreuter E."/>
            <person name="Kautsar S.A."/>
            <person name="Yang D."/>
            <person name="Bader C.D."/>
            <person name="Teijaro C.N."/>
            <person name="Fluegel L."/>
            <person name="Davis C.M."/>
            <person name="Simpson J.R."/>
            <person name="Lauterbach L."/>
            <person name="Steele A.D."/>
            <person name="Gui C."/>
            <person name="Meng S."/>
            <person name="Li G."/>
            <person name="Viehrig K."/>
            <person name="Ye F."/>
            <person name="Su P."/>
            <person name="Kiefer A.F."/>
            <person name="Nichols A."/>
            <person name="Cepeda A.J."/>
            <person name="Yan W."/>
            <person name="Fan B."/>
            <person name="Jiang Y."/>
            <person name="Adhikari A."/>
            <person name="Zheng C.-J."/>
            <person name="Schuster L."/>
            <person name="Cowan T.M."/>
            <person name="Smanski M.J."/>
            <person name="Chevrette M.G."/>
            <person name="De Carvalho L.P.S."/>
            <person name="Shen B."/>
        </authorList>
    </citation>
    <scope>NUCLEOTIDE SEQUENCE [LARGE SCALE GENOMIC DNA]</scope>
    <source>
        <strain evidence="1 2">NPDC015755</strain>
    </source>
</reference>
<dbReference type="SUPFAM" id="SSF55486">
    <property type="entry name" value="Metalloproteases ('zincins'), catalytic domain"/>
    <property type="match status" value="1"/>
</dbReference>
<dbReference type="RefSeq" id="WP_391932723.1">
    <property type="nucleotide sequence ID" value="NZ_JBIBSM010000001.1"/>
</dbReference>
<name>A0ABW6Y558_9ACTN</name>
<sequence>MAQETSSAVEVVNAFWQEHWSDHFTGSYKPPKVFDASGFYDVESSRLPDCGGDVVGDEPWEKYNAIYCPGDDFVAWSIDYMDMGYILAGDSWPYLIVAHEWGHAVQNRLNVGLRAVAGELQADCFAGATLQGAIKDGTLKWEEGDTDEIISSLQKMGDITPWTNPEDHGDISERISHFDKGVQGGVDSCLAR</sequence>
<evidence type="ECO:0000313" key="1">
    <source>
        <dbReference type="EMBL" id="MFF8274949.1"/>
    </source>
</evidence>
<protein>
    <recommendedName>
        <fullName evidence="3">Metalloprotease</fullName>
    </recommendedName>
</protein>
<comment type="caution">
    <text evidence="1">The sequence shown here is derived from an EMBL/GenBank/DDBJ whole genome shotgun (WGS) entry which is preliminary data.</text>
</comment>
<evidence type="ECO:0008006" key="3">
    <source>
        <dbReference type="Google" id="ProtNLM"/>
    </source>
</evidence>
<keyword evidence="2" id="KW-1185">Reference proteome</keyword>
<evidence type="ECO:0000313" key="2">
    <source>
        <dbReference type="Proteomes" id="UP001603013"/>
    </source>
</evidence>
<dbReference type="Proteomes" id="UP001603013">
    <property type="component" value="Unassembled WGS sequence"/>
</dbReference>
<proteinExistence type="predicted"/>